<feature type="compositionally biased region" description="Pro residues" evidence="11">
    <location>
        <begin position="914"/>
        <end position="929"/>
    </location>
</feature>
<feature type="region of interest" description="Disordered" evidence="11">
    <location>
        <begin position="905"/>
        <end position="1025"/>
    </location>
</feature>
<keyword evidence="13" id="KW-1185">Reference proteome</keyword>
<evidence type="ECO:0000256" key="9">
    <source>
        <dbReference type="ARBA" id="ARBA00023180"/>
    </source>
</evidence>
<feature type="region of interest" description="Disordered" evidence="11">
    <location>
        <begin position="748"/>
        <end position="774"/>
    </location>
</feature>
<evidence type="ECO:0000256" key="7">
    <source>
        <dbReference type="ARBA" id="ARBA00022989"/>
    </source>
</evidence>
<evidence type="ECO:0000256" key="11">
    <source>
        <dbReference type="SAM" id="MobiDB-lite"/>
    </source>
</evidence>
<evidence type="ECO:0000256" key="3">
    <source>
        <dbReference type="ARBA" id="ARBA00010780"/>
    </source>
</evidence>
<feature type="region of interest" description="Disordered" evidence="11">
    <location>
        <begin position="677"/>
        <end position="729"/>
    </location>
</feature>
<dbReference type="EMBL" id="CENE01000048">
    <property type="protein sequence ID" value="CEQ43075.1"/>
    <property type="molecule type" value="Genomic_DNA"/>
</dbReference>
<evidence type="ECO:0000256" key="2">
    <source>
        <dbReference type="ARBA" id="ARBA00004651"/>
    </source>
</evidence>
<keyword evidence="4 10" id="KW-1003">Cell membrane</keyword>
<dbReference type="AlphaFoldDB" id="A0A0D6ETZ4"/>
<feature type="transmembrane region" description="Helical" evidence="10">
    <location>
        <begin position="615"/>
        <end position="637"/>
    </location>
</feature>
<evidence type="ECO:0000256" key="8">
    <source>
        <dbReference type="ARBA" id="ARBA00023136"/>
    </source>
</evidence>
<evidence type="ECO:0000313" key="13">
    <source>
        <dbReference type="Proteomes" id="UP000243876"/>
    </source>
</evidence>
<feature type="transmembrane region" description="Helical" evidence="10">
    <location>
        <begin position="417"/>
        <end position="438"/>
    </location>
</feature>
<feature type="region of interest" description="Disordered" evidence="11">
    <location>
        <begin position="828"/>
        <end position="851"/>
    </location>
</feature>
<evidence type="ECO:0000256" key="10">
    <source>
        <dbReference type="RuleBase" id="RU366035"/>
    </source>
</evidence>
<dbReference type="PANTHER" id="PTHR31030">
    <property type="entry name" value="PLASMA MEMBRANE FUSION PROTEIN PRM1"/>
    <property type="match status" value="1"/>
</dbReference>
<evidence type="ECO:0000256" key="5">
    <source>
        <dbReference type="ARBA" id="ARBA00022692"/>
    </source>
</evidence>
<keyword evidence="6 10" id="KW-0184">Conjugation</keyword>
<evidence type="ECO:0000256" key="6">
    <source>
        <dbReference type="ARBA" id="ARBA00022971"/>
    </source>
</evidence>
<keyword evidence="9" id="KW-0325">Glycoprotein</keyword>
<comment type="similarity">
    <text evidence="3 10">Belongs to the PRM1 family.</text>
</comment>
<reference evidence="13" key="1">
    <citation type="submission" date="2015-02" db="EMBL/GenBank/DDBJ databases">
        <authorList>
            <person name="Gon?alves P."/>
        </authorList>
    </citation>
    <scope>NUCLEOTIDE SEQUENCE [LARGE SCALE GENOMIC DNA]</scope>
</reference>
<proteinExistence type="inferred from homology"/>
<sequence>MSYPPPPSYPTHFLSAFAPPASTGRQLHPYLGPRARLSLSWLSQHFLALLLVLVALAFLLASIPPLVQDAKTTLTAACAGVEGAASVAVSLPHYMADSVNELNAKAVGAVTNGAGTVLDLTLQALEAIILFMIDTYRSLFLCLMDLAIHGSLTLVVDAVEEAQQFVTSAMSTIRTDIQDAISGINTSLNKTIALINDIPGVDVSAPSIDIPDLTSLENVTLPTTIIDALTELNSSIPTLDSLRSTLDSLISTPIDSLRATINSTLSNRTIDIEMLPVPAKQTVELCGNLDTSWIDSVGRDLAQFVKVAIGLVVLLMVLFILACAVYERCRYRTFLSGVASAREAWLLDLLSGPNGPVHPASASDALSKTNLLSFLNASSHPTLFAYVGRLTSLLSLRTSNAKANLIWFLSYIASPNAWAFLALGLIGLLVVQIQLAVLQGPVKDLAKKRADAGAGEFSSSVLGTLNAKMNASSWQFADETNKVILSVQDGINDDLFGWVNETTTALNTTMYTFYDGITDALTDVFNGTVLNDPILDLVYCLVGSKVNAISTALTWLHSNAHISLPTVSHSVLLLSTNRSTELTDSLTSSNSSVSTTAIVDKMVNSYAHSLEQQRMGFSVAIGIWALVVVMGLIGMWWRSNGEDHFERWRGRPVGGGGGGGGADEKFVFKPFHLRSASTVRASPPPKSPVDPGTIAHLASYSFPPSPPPNVPHPPPPPLRDQPGEKGLSPSAASWASLVDFFKPTPAAAEQLRTGPSPLTDSTTKRRFDLPNFSPPKLSVPIPSLSLPCSLRSRAPSRTDNRPIISRPRPLSKRRDSDLLDLRTGTSWASRPVPAARGGTAREGRGAGKWPGVGEDLAAKVKQVGVAAGAGGRQQRPRVDRGESWAALPSPTLGEVQGLAAPCPVRRSTSVSDVPPLPPAPYPPPPPFLPNPFDDAAAPLGPPSRRPLSQHEPLSPPPAPVQTSRSPFRFHPFGRPPSLPPATNPFDDPPAELVAVKAEAKPQPSMYHPGSRPTNPFVTPFDGEDE</sequence>
<organism evidence="12 13">
    <name type="scientific">Sporidiobolus salmonicolor</name>
    <name type="common">Yeast-like fungus</name>
    <name type="synonym">Sporobolomyces salmonicolor</name>
    <dbReference type="NCBI Taxonomy" id="5005"/>
    <lineage>
        <taxon>Eukaryota</taxon>
        <taxon>Fungi</taxon>
        <taxon>Dikarya</taxon>
        <taxon>Basidiomycota</taxon>
        <taxon>Pucciniomycotina</taxon>
        <taxon>Microbotryomycetes</taxon>
        <taxon>Sporidiobolales</taxon>
        <taxon>Sporidiobolaceae</taxon>
        <taxon>Sporobolomyces</taxon>
    </lineage>
</organism>
<protein>
    <recommendedName>
        <fullName evidence="10">Plasma membrane fusion protein PRM1</fullName>
    </recommendedName>
</protein>
<dbReference type="GO" id="GO:0005886">
    <property type="term" value="C:plasma membrane"/>
    <property type="evidence" value="ECO:0007669"/>
    <property type="project" value="UniProtKB-SubCell"/>
</dbReference>
<feature type="compositionally biased region" description="Pro residues" evidence="11">
    <location>
        <begin position="973"/>
        <end position="982"/>
    </location>
</feature>
<accession>A0A0D6ETZ4</accession>
<feature type="compositionally biased region" description="Pro residues" evidence="11">
    <location>
        <begin position="703"/>
        <end position="719"/>
    </location>
</feature>
<feature type="region of interest" description="Disordered" evidence="11">
    <location>
        <begin position="791"/>
        <end position="811"/>
    </location>
</feature>
<feature type="transmembrane region" description="Helical" evidence="10">
    <location>
        <begin position="307"/>
        <end position="327"/>
    </location>
</feature>
<comment type="function">
    <text evidence="1 10">Involved in cell fusion during mating by stabilizing the plasma membrane fusion event.</text>
</comment>
<keyword evidence="7 10" id="KW-1133">Transmembrane helix</keyword>
<comment type="caution">
    <text evidence="10">Lacks conserved residue(s) required for the propagation of feature annotation.</text>
</comment>
<evidence type="ECO:0000256" key="4">
    <source>
        <dbReference type="ARBA" id="ARBA00022475"/>
    </source>
</evidence>
<dbReference type="Proteomes" id="UP000243876">
    <property type="component" value="Unassembled WGS sequence"/>
</dbReference>
<evidence type="ECO:0000313" key="12">
    <source>
        <dbReference type="EMBL" id="CEQ43075.1"/>
    </source>
</evidence>
<feature type="non-terminal residue" evidence="12">
    <location>
        <position position="1"/>
    </location>
</feature>
<evidence type="ECO:0000256" key="1">
    <source>
        <dbReference type="ARBA" id="ARBA00002512"/>
    </source>
</evidence>
<dbReference type="GO" id="GO:0032220">
    <property type="term" value="P:plasma membrane fusion involved in cytogamy"/>
    <property type="evidence" value="ECO:0007669"/>
    <property type="project" value="TreeGrafter"/>
</dbReference>
<name>A0A0D6ETZ4_SPOSA</name>
<keyword evidence="5 10" id="KW-0812">Transmembrane</keyword>
<feature type="transmembrane region" description="Helical" evidence="10">
    <location>
        <begin position="46"/>
        <end position="67"/>
    </location>
</feature>
<dbReference type="InterPro" id="IPR026777">
    <property type="entry name" value="PRM1"/>
</dbReference>
<dbReference type="OrthoDB" id="10248838at2759"/>
<dbReference type="GO" id="GO:0043332">
    <property type="term" value="C:mating projection tip"/>
    <property type="evidence" value="ECO:0007669"/>
    <property type="project" value="UniProtKB-UniRule"/>
</dbReference>
<gene>
    <name evidence="12" type="primary">SPOSA6832_04973</name>
</gene>
<dbReference type="PANTHER" id="PTHR31030:SF1">
    <property type="entry name" value="PLASMA MEMBRANE FUSION PROTEIN PRM1"/>
    <property type="match status" value="1"/>
</dbReference>
<keyword evidence="8 10" id="KW-0472">Membrane</keyword>
<comment type="subcellular location">
    <subcellularLocation>
        <location evidence="2 10">Cell membrane</location>
        <topology evidence="2 10">Multi-pass membrane protein</topology>
    </subcellularLocation>
</comment>